<dbReference type="Proteomes" id="UP000026962">
    <property type="component" value="Chromosome 5"/>
</dbReference>
<evidence type="ECO:0000313" key="3">
    <source>
        <dbReference type="Proteomes" id="UP000026962"/>
    </source>
</evidence>
<accession>A0A0E0KYS6</accession>
<protein>
    <submittedName>
        <fullName evidence="2">Uncharacterized protein</fullName>
    </submittedName>
</protein>
<feature type="compositionally biased region" description="Low complexity" evidence="1">
    <location>
        <begin position="64"/>
        <end position="73"/>
    </location>
</feature>
<organism evidence="2">
    <name type="scientific">Oryza punctata</name>
    <name type="common">Red rice</name>
    <dbReference type="NCBI Taxonomy" id="4537"/>
    <lineage>
        <taxon>Eukaryota</taxon>
        <taxon>Viridiplantae</taxon>
        <taxon>Streptophyta</taxon>
        <taxon>Embryophyta</taxon>
        <taxon>Tracheophyta</taxon>
        <taxon>Spermatophyta</taxon>
        <taxon>Magnoliopsida</taxon>
        <taxon>Liliopsida</taxon>
        <taxon>Poales</taxon>
        <taxon>Poaceae</taxon>
        <taxon>BOP clade</taxon>
        <taxon>Oryzoideae</taxon>
        <taxon>Oryzeae</taxon>
        <taxon>Oryzinae</taxon>
        <taxon>Oryza</taxon>
    </lineage>
</organism>
<feature type="compositionally biased region" description="Basic and acidic residues" evidence="1">
    <location>
        <begin position="24"/>
        <end position="40"/>
    </location>
</feature>
<dbReference type="Gramene" id="OPUNC05G03850.3">
    <property type="protein sequence ID" value="OPUNC05G03850.3"/>
    <property type="gene ID" value="OPUNC05G03850"/>
</dbReference>
<keyword evidence="3" id="KW-1185">Reference proteome</keyword>
<proteinExistence type="predicted"/>
<reference evidence="2" key="2">
    <citation type="submission" date="2018-05" db="EMBL/GenBank/DDBJ databases">
        <title>OpunRS2 (Oryza punctata Reference Sequence Version 2).</title>
        <authorList>
            <person name="Zhang J."/>
            <person name="Kudrna D."/>
            <person name="Lee S."/>
            <person name="Talag J."/>
            <person name="Welchert J."/>
            <person name="Wing R.A."/>
        </authorList>
    </citation>
    <scope>NUCLEOTIDE SEQUENCE [LARGE SCALE GENOMIC DNA]</scope>
</reference>
<dbReference type="HOGENOM" id="CLU_184046_0_0_1"/>
<dbReference type="AlphaFoldDB" id="A0A0E0KYS6"/>
<reference evidence="2" key="1">
    <citation type="submission" date="2015-04" db="UniProtKB">
        <authorList>
            <consortium name="EnsemblPlants"/>
        </authorList>
    </citation>
    <scope>IDENTIFICATION</scope>
</reference>
<feature type="compositionally biased region" description="Basic residues" evidence="1">
    <location>
        <begin position="54"/>
        <end position="63"/>
    </location>
</feature>
<evidence type="ECO:0000313" key="2">
    <source>
        <dbReference type="EnsemblPlants" id="OPUNC05G03850.3"/>
    </source>
</evidence>
<feature type="region of interest" description="Disordered" evidence="1">
    <location>
        <begin position="1"/>
        <end position="96"/>
    </location>
</feature>
<dbReference type="EnsemblPlants" id="OPUNC05G03850.3">
    <property type="protein sequence ID" value="OPUNC05G03850.3"/>
    <property type="gene ID" value="OPUNC05G03850"/>
</dbReference>
<evidence type="ECO:0000256" key="1">
    <source>
        <dbReference type="SAM" id="MobiDB-lite"/>
    </source>
</evidence>
<name>A0A0E0KYS6_ORYPU</name>
<sequence>MRMRQRGKNRQVGNHRSSTRRHAPKEAKIAKGRVAQRDGCHVAATPRSRVPRATCHRSRRAVRVVRSSDLSRSQPDFVRQQKEGFWPAGSKRREMV</sequence>